<dbReference type="GO" id="GO:0016811">
    <property type="term" value="F:hydrolase activity, acting on carbon-nitrogen (but not peptide) bonds, in linear amides"/>
    <property type="evidence" value="ECO:0007669"/>
    <property type="project" value="TreeGrafter"/>
</dbReference>
<dbReference type="InterPro" id="IPR024078">
    <property type="entry name" value="LmbE-like_dom_sf"/>
</dbReference>
<organism evidence="1 2">
    <name type="scientific">Anaeromicropila populeti</name>
    <dbReference type="NCBI Taxonomy" id="37658"/>
    <lineage>
        <taxon>Bacteria</taxon>
        <taxon>Bacillati</taxon>
        <taxon>Bacillota</taxon>
        <taxon>Clostridia</taxon>
        <taxon>Lachnospirales</taxon>
        <taxon>Lachnospiraceae</taxon>
        <taxon>Anaeromicropila</taxon>
    </lineage>
</organism>
<dbReference type="SUPFAM" id="SSF102588">
    <property type="entry name" value="LmbE-like"/>
    <property type="match status" value="1"/>
</dbReference>
<dbReference type="PANTHER" id="PTHR12993:SF11">
    <property type="entry name" value="N-ACETYLGLUCOSAMINYL-PHOSPHATIDYLINOSITOL DE-N-ACETYLASE"/>
    <property type="match status" value="1"/>
</dbReference>
<dbReference type="EMBL" id="FOYZ01000001">
    <property type="protein sequence ID" value="SFR58512.1"/>
    <property type="molecule type" value="Genomic_DNA"/>
</dbReference>
<proteinExistence type="predicted"/>
<dbReference type="Gene3D" id="3.40.50.10320">
    <property type="entry name" value="LmbE-like"/>
    <property type="match status" value="1"/>
</dbReference>
<gene>
    <name evidence="1" type="ORF">SAMN05661086_00338</name>
</gene>
<sequence length="227" mass="25976">MSTVLVVAAHPDDEILGVGGTVARHAAKGDHVFGYILGEGQTSRWKERELAEEKVIQELHKNTWEAAKVVGYKNIFFADLPDNRFDQVDLLDIVKLVEEMIQQVQPEIIYTHHLGDLNIDHQRTGEAVITATRPLQNGIVKEIYTFETLSSTEWDFSYRNSFCPNVFIEVADFFEKKVEAMKCYESELCEFPHPRSVKGLEILAQKWGMTVGKNYVEAFQLVRKIQD</sequence>
<dbReference type="STRING" id="37658.SAMN05661086_00338"/>
<dbReference type="AlphaFoldDB" id="A0A1I6HVM2"/>
<protein>
    <submittedName>
        <fullName evidence="1">N-acetylglucosaminyl deacetylase, LmbE family</fullName>
    </submittedName>
</protein>
<dbReference type="OrthoDB" id="9815144at2"/>
<reference evidence="1 2" key="1">
    <citation type="submission" date="2016-10" db="EMBL/GenBank/DDBJ databases">
        <authorList>
            <person name="de Groot N.N."/>
        </authorList>
    </citation>
    <scope>NUCLEOTIDE SEQUENCE [LARGE SCALE GENOMIC DNA]</scope>
    <source>
        <strain evidence="1 2">743A</strain>
    </source>
</reference>
<evidence type="ECO:0000313" key="1">
    <source>
        <dbReference type="EMBL" id="SFR58512.1"/>
    </source>
</evidence>
<dbReference type="RefSeq" id="WP_092558957.1">
    <property type="nucleotide sequence ID" value="NZ_FOYZ01000001.1"/>
</dbReference>
<evidence type="ECO:0000313" key="2">
    <source>
        <dbReference type="Proteomes" id="UP000199659"/>
    </source>
</evidence>
<keyword evidence="2" id="KW-1185">Reference proteome</keyword>
<accession>A0A1I6HVM2</accession>
<dbReference type="Pfam" id="PF02585">
    <property type="entry name" value="PIG-L"/>
    <property type="match status" value="1"/>
</dbReference>
<dbReference type="Proteomes" id="UP000199659">
    <property type="component" value="Unassembled WGS sequence"/>
</dbReference>
<dbReference type="InterPro" id="IPR003737">
    <property type="entry name" value="GlcNAc_PI_deacetylase-related"/>
</dbReference>
<dbReference type="PANTHER" id="PTHR12993">
    <property type="entry name" value="N-ACETYLGLUCOSAMINYL-PHOSPHATIDYLINOSITOL DE-N-ACETYLASE-RELATED"/>
    <property type="match status" value="1"/>
</dbReference>
<name>A0A1I6HVM2_9FIRM</name>